<dbReference type="InterPro" id="IPR050188">
    <property type="entry name" value="RluA_PseudoU_synthase"/>
</dbReference>
<dbReference type="PROSITE" id="PS50889">
    <property type="entry name" value="S4"/>
    <property type="match status" value="1"/>
</dbReference>
<accession>A0A5R9G867</accession>
<evidence type="ECO:0000256" key="4">
    <source>
        <dbReference type="PIRSR" id="PIRSR606225-1"/>
    </source>
</evidence>
<evidence type="ECO:0000256" key="7">
    <source>
        <dbReference type="SAM" id="MobiDB-lite"/>
    </source>
</evidence>
<feature type="domain" description="Pseudouridine synthase RsuA/RluA-like" evidence="8">
    <location>
        <begin position="96"/>
        <end position="250"/>
    </location>
</feature>
<sequence>MITRTVTPSESGKKLHRYLCSLMPNYPLGQIYKMIDQGKVRVNGKRKKQNYEMASGDELTIFVDEETFQRSAGAEKKPKFIGIPANIDVVYEDDELLVVNKPAGLLTHPDRTEQKDTLITRVHAYLYRKDALDSRLFLPASANRLDRNTSGLVLVGKTAGMLHKLNQWVQRREIGKYYVTIVQGRLEGKGEISSSLERDERSNRTRVSTAEEAKESMTRYEALHSASGYTLVEVDLESGRTHQIRSHFQSIGHSLLGDVKYGGRPYEGVNHQLLHAWRITLPDGRTFQAPPPDEFGSILRKLRLTLPHA</sequence>
<dbReference type="InterPro" id="IPR036986">
    <property type="entry name" value="S4_RNA-bd_sf"/>
</dbReference>
<organism evidence="10 11">
    <name type="scientific">Paenibacillus antri</name>
    <dbReference type="NCBI Taxonomy" id="2582848"/>
    <lineage>
        <taxon>Bacteria</taxon>
        <taxon>Bacillati</taxon>
        <taxon>Bacillota</taxon>
        <taxon>Bacilli</taxon>
        <taxon>Bacillales</taxon>
        <taxon>Paenibacillaceae</taxon>
        <taxon>Paenibacillus</taxon>
    </lineage>
</organism>
<feature type="active site" evidence="4">
    <location>
        <position position="146"/>
    </location>
</feature>
<name>A0A5R9G867_9BACL</name>
<comment type="catalytic activity">
    <reaction evidence="1 6">
        <text>a uridine in RNA = a pseudouridine in RNA</text>
        <dbReference type="Rhea" id="RHEA:48348"/>
        <dbReference type="Rhea" id="RHEA-COMP:12068"/>
        <dbReference type="Rhea" id="RHEA-COMP:12069"/>
        <dbReference type="ChEBI" id="CHEBI:65314"/>
        <dbReference type="ChEBI" id="CHEBI:65315"/>
    </reaction>
</comment>
<evidence type="ECO:0000256" key="1">
    <source>
        <dbReference type="ARBA" id="ARBA00000073"/>
    </source>
</evidence>
<protein>
    <recommendedName>
        <fullName evidence="6">Pseudouridine synthase</fullName>
        <ecNumber evidence="6">5.4.99.-</ecNumber>
    </recommendedName>
</protein>
<keyword evidence="5" id="KW-0694">RNA-binding</keyword>
<evidence type="ECO:0000256" key="5">
    <source>
        <dbReference type="PROSITE-ProRule" id="PRU00182"/>
    </source>
</evidence>
<evidence type="ECO:0000313" key="10">
    <source>
        <dbReference type="EMBL" id="TLS50270.1"/>
    </source>
</evidence>
<dbReference type="GO" id="GO:0000455">
    <property type="term" value="P:enzyme-directed rRNA pseudouridine synthesis"/>
    <property type="evidence" value="ECO:0007669"/>
    <property type="project" value="UniProtKB-ARBA"/>
</dbReference>
<dbReference type="GO" id="GO:0120159">
    <property type="term" value="F:rRNA pseudouridine synthase activity"/>
    <property type="evidence" value="ECO:0007669"/>
    <property type="project" value="UniProtKB-ARBA"/>
</dbReference>
<evidence type="ECO:0000259" key="9">
    <source>
        <dbReference type="Pfam" id="PF01479"/>
    </source>
</evidence>
<dbReference type="InterPro" id="IPR002942">
    <property type="entry name" value="S4_RNA-bd"/>
</dbReference>
<dbReference type="AlphaFoldDB" id="A0A5R9G867"/>
<dbReference type="GO" id="GO:0003723">
    <property type="term" value="F:RNA binding"/>
    <property type="evidence" value="ECO:0007669"/>
    <property type="project" value="UniProtKB-KW"/>
</dbReference>
<feature type="region of interest" description="Disordered" evidence="7">
    <location>
        <begin position="192"/>
        <end position="213"/>
    </location>
</feature>
<dbReference type="InterPro" id="IPR020103">
    <property type="entry name" value="PsdUridine_synth_cat_dom_sf"/>
</dbReference>
<dbReference type="EC" id="5.4.99.-" evidence="6"/>
<dbReference type="Pfam" id="PF01479">
    <property type="entry name" value="S4"/>
    <property type="match status" value="1"/>
</dbReference>
<keyword evidence="11" id="KW-1185">Reference proteome</keyword>
<reference evidence="10 11" key="1">
    <citation type="submission" date="2019-05" db="EMBL/GenBank/DDBJ databases">
        <authorList>
            <person name="Narsing Rao M.P."/>
            <person name="Li W.J."/>
        </authorList>
    </citation>
    <scope>NUCLEOTIDE SEQUENCE [LARGE SCALE GENOMIC DNA]</scope>
    <source>
        <strain evidence="10 11">SYSU_K30003</strain>
    </source>
</reference>
<dbReference type="PANTHER" id="PTHR21600">
    <property type="entry name" value="MITOCHONDRIAL RNA PSEUDOURIDINE SYNTHASE"/>
    <property type="match status" value="1"/>
</dbReference>
<dbReference type="Pfam" id="PF00849">
    <property type="entry name" value="PseudoU_synth_2"/>
    <property type="match status" value="1"/>
</dbReference>
<dbReference type="SUPFAM" id="SSF55120">
    <property type="entry name" value="Pseudouridine synthase"/>
    <property type="match status" value="1"/>
</dbReference>
<dbReference type="Proteomes" id="UP000309676">
    <property type="component" value="Unassembled WGS sequence"/>
</dbReference>
<comment type="similarity">
    <text evidence="2 6">Belongs to the pseudouridine synthase RluA family.</text>
</comment>
<dbReference type="NCBIfam" id="TIGR00005">
    <property type="entry name" value="rluA_subfam"/>
    <property type="match status" value="1"/>
</dbReference>
<dbReference type="CDD" id="cd00165">
    <property type="entry name" value="S4"/>
    <property type="match status" value="1"/>
</dbReference>
<comment type="caution">
    <text evidence="10">The sequence shown here is derived from an EMBL/GenBank/DDBJ whole genome shotgun (WGS) entry which is preliminary data.</text>
</comment>
<dbReference type="OrthoDB" id="9807829at2"/>
<dbReference type="PROSITE" id="PS01129">
    <property type="entry name" value="PSI_RLU"/>
    <property type="match status" value="1"/>
</dbReference>
<dbReference type="InterPro" id="IPR006145">
    <property type="entry name" value="PsdUridine_synth_RsuA/RluA"/>
</dbReference>
<evidence type="ECO:0000256" key="6">
    <source>
        <dbReference type="RuleBase" id="RU362028"/>
    </source>
</evidence>
<dbReference type="RefSeq" id="WP_138196424.1">
    <property type="nucleotide sequence ID" value="NZ_VCIW01000016.1"/>
</dbReference>
<dbReference type="Gene3D" id="3.10.290.10">
    <property type="entry name" value="RNA-binding S4 domain"/>
    <property type="match status" value="1"/>
</dbReference>
<dbReference type="InterPro" id="IPR006224">
    <property type="entry name" value="PsdUridine_synth_RluA-like_CS"/>
</dbReference>
<evidence type="ECO:0000259" key="8">
    <source>
        <dbReference type="Pfam" id="PF00849"/>
    </source>
</evidence>
<feature type="domain" description="RNA-binding S4" evidence="9">
    <location>
        <begin position="15"/>
        <end position="58"/>
    </location>
</feature>
<dbReference type="SUPFAM" id="SSF55174">
    <property type="entry name" value="Alpha-L RNA-binding motif"/>
    <property type="match status" value="1"/>
</dbReference>
<proteinExistence type="inferred from homology"/>
<dbReference type="Gene3D" id="3.30.2350.10">
    <property type="entry name" value="Pseudouridine synthase"/>
    <property type="match status" value="1"/>
</dbReference>
<keyword evidence="3 6" id="KW-0413">Isomerase</keyword>
<comment type="function">
    <text evidence="6">Responsible for synthesis of pseudouridine from uracil.</text>
</comment>
<evidence type="ECO:0000313" key="11">
    <source>
        <dbReference type="Proteomes" id="UP000309676"/>
    </source>
</evidence>
<evidence type="ECO:0000256" key="2">
    <source>
        <dbReference type="ARBA" id="ARBA00010876"/>
    </source>
</evidence>
<dbReference type="InterPro" id="IPR006225">
    <property type="entry name" value="PsdUridine_synth_RluC/D"/>
</dbReference>
<dbReference type="EMBL" id="VCIW01000016">
    <property type="protein sequence ID" value="TLS50270.1"/>
    <property type="molecule type" value="Genomic_DNA"/>
</dbReference>
<dbReference type="CDD" id="cd02869">
    <property type="entry name" value="PseudoU_synth_RluA_like"/>
    <property type="match status" value="1"/>
</dbReference>
<evidence type="ECO:0000256" key="3">
    <source>
        <dbReference type="ARBA" id="ARBA00023235"/>
    </source>
</evidence>
<gene>
    <name evidence="10" type="ORF">FE782_21640</name>
</gene>